<name>A0A382MTQ3_9ZZZZ</name>
<dbReference type="GO" id="GO:0005737">
    <property type="term" value="C:cytoplasm"/>
    <property type="evidence" value="ECO:0007669"/>
    <property type="project" value="InterPro"/>
</dbReference>
<dbReference type="PANTHER" id="PTHR11956">
    <property type="entry name" value="ARGINYL-TRNA SYNTHETASE"/>
    <property type="match status" value="1"/>
</dbReference>
<organism evidence="2">
    <name type="scientific">marine metagenome</name>
    <dbReference type="NCBI Taxonomy" id="408172"/>
    <lineage>
        <taxon>unclassified sequences</taxon>
        <taxon>metagenomes</taxon>
        <taxon>ecological metagenomes</taxon>
    </lineage>
</organism>
<dbReference type="EMBL" id="UINC01095234">
    <property type="protein sequence ID" value="SVC51157.1"/>
    <property type="molecule type" value="Genomic_DNA"/>
</dbReference>
<dbReference type="PANTHER" id="PTHR11956:SF5">
    <property type="entry name" value="ARGININE--TRNA LIGASE, CYTOPLASMIC"/>
    <property type="match status" value="1"/>
</dbReference>
<feature type="domain" description="Arginyl tRNA synthetase N-terminal" evidence="1">
    <location>
        <begin position="4"/>
        <end position="87"/>
    </location>
</feature>
<proteinExistence type="predicted"/>
<dbReference type="InterPro" id="IPR005148">
    <property type="entry name" value="Arg-tRNA-synth_N"/>
</dbReference>
<dbReference type="AlphaFoldDB" id="A0A382MTQ3"/>
<dbReference type="InterPro" id="IPR001278">
    <property type="entry name" value="Arg-tRNA-ligase"/>
</dbReference>
<evidence type="ECO:0000313" key="2">
    <source>
        <dbReference type="EMBL" id="SVC51157.1"/>
    </source>
</evidence>
<feature type="non-terminal residue" evidence="2">
    <location>
        <position position="1"/>
    </location>
</feature>
<gene>
    <name evidence="2" type="ORF">METZ01_LOCUS304011</name>
</gene>
<protein>
    <recommendedName>
        <fullName evidence="1">Arginyl tRNA synthetase N-terminal domain-containing protein</fullName>
    </recommendedName>
</protein>
<dbReference type="GO" id="GO:0005524">
    <property type="term" value="F:ATP binding"/>
    <property type="evidence" value="ECO:0007669"/>
    <property type="project" value="InterPro"/>
</dbReference>
<dbReference type="SMART" id="SM01016">
    <property type="entry name" value="Arg_tRNA_synt_N"/>
    <property type="match status" value="1"/>
</dbReference>
<dbReference type="InterPro" id="IPR036695">
    <property type="entry name" value="Arg-tRNA-synth_N_sf"/>
</dbReference>
<dbReference type="GO" id="GO:0006420">
    <property type="term" value="P:arginyl-tRNA aminoacylation"/>
    <property type="evidence" value="ECO:0007669"/>
    <property type="project" value="InterPro"/>
</dbReference>
<reference evidence="2" key="1">
    <citation type="submission" date="2018-05" db="EMBL/GenBank/DDBJ databases">
        <authorList>
            <person name="Lanie J.A."/>
            <person name="Ng W.-L."/>
            <person name="Kazmierczak K.M."/>
            <person name="Andrzejewski T.M."/>
            <person name="Davidsen T.M."/>
            <person name="Wayne K.J."/>
            <person name="Tettelin H."/>
            <person name="Glass J.I."/>
            <person name="Rusch D."/>
            <person name="Podicherti R."/>
            <person name="Tsui H.-C.T."/>
            <person name="Winkler M.E."/>
        </authorList>
    </citation>
    <scope>NUCLEOTIDE SEQUENCE</scope>
</reference>
<dbReference type="Pfam" id="PF03485">
    <property type="entry name" value="Arg_tRNA_synt_N"/>
    <property type="match status" value="1"/>
</dbReference>
<sequence>VIQAKIEKRLQATTLAVLSDAETERIFVRPCNDSAHGDYQSNALISLAKQRQMNPRQLAEDIVSKLDVSDWCEPVEIAGPGFLNFRLRPNAVNNALNAALASKTPFINKV</sequence>
<dbReference type="GO" id="GO:0004814">
    <property type="term" value="F:arginine-tRNA ligase activity"/>
    <property type="evidence" value="ECO:0007669"/>
    <property type="project" value="InterPro"/>
</dbReference>
<dbReference type="Gene3D" id="3.30.1360.70">
    <property type="entry name" value="Arginyl tRNA synthetase N-terminal domain"/>
    <property type="match status" value="1"/>
</dbReference>
<feature type="non-terminal residue" evidence="2">
    <location>
        <position position="110"/>
    </location>
</feature>
<accession>A0A382MTQ3</accession>
<dbReference type="SUPFAM" id="SSF55190">
    <property type="entry name" value="Arginyl-tRNA synthetase (ArgRS), N-terminal 'additional' domain"/>
    <property type="match status" value="1"/>
</dbReference>
<evidence type="ECO:0000259" key="1">
    <source>
        <dbReference type="SMART" id="SM01016"/>
    </source>
</evidence>